<protein>
    <recommendedName>
        <fullName evidence="9">GATA-type domain-containing protein</fullName>
    </recommendedName>
</protein>
<dbReference type="GO" id="GO:0000978">
    <property type="term" value="F:RNA polymerase II cis-regulatory region sequence-specific DNA binding"/>
    <property type="evidence" value="ECO:0007669"/>
    <property type="project" value="TreeGrafter"/>
</dbReference>
<dbReference type="Proteomes" id="UP000183365">
    <property type="component" value="Unassembled WGS sequence"/>
</dbReference>
<keyword evidence="11" id="KW-1185">Reference proteome</keyword>
<dbReference type="SMART" id="SM00401">
    <property type="entry name" value="ZnF_GATA"/>
    <property type="match status" value="1"/>
</dbReference>
<dbReference type="CDD" id="cd00202">
    <property type="entry name" value="ZnF_GATA"/>
    <property type="match status" value="1"/>
</dbReference>
<evidence type="ECO:0000256" key="3">
    <source>
        <dbReference type="ARBA" id="ARBA00022771"/>
    </source>
</evidence>
<evidence type="ECO:0000256" key="4">
    <source>
        <dbReference type="ARBA" id="ARBA00022833"/>
    </source>
</evidence>
<evidence type="ECO:0000256" key="8">
    <source>
        <dbReference type="SAM" id="MobiDB-lite"/>
    </source>
</evidence>
<dbReference type="Gene3D" id="3.30.50.10">
    <property type="entry name" value="Erythroid Transcription Factor GATA-1, subunit A"/>
    <property type="match status" value="1"/>
</dbReference>
<reference evidence="11" key="1">
    <citation type="submission" date="2016-11" db="EMBL/GenBank/DDBJ databases">
        <authorList>
            <person name="Guldener U."/>
        </authorList>
    </citation>
    <scope>NUCLEOTIDE SEQUENCE [LARGE SCALE GENOMIC DNA]</scope>
</reference>
<feature type="compositionally biased region" description="Polar residues" evidence="8">
    <location>
        <begin position="1"/>
        <end position="11"/>
    </location>
</feature>
<dbReference type="VEuPathDB" id="FungiDB:HGUI_01141"/>
<organism evidence="10 11">
    <name type="scientific">Hanseniaspora guilliermondii</name>
    <dbReference type="NCBI Taxonomy" id="56406"/>
    <lineage>
        <taxon>Eukaryota</taxon>
        <taxon>Fungi</taxon>
        <taxon>Dikarya</taxon>
        <taxon>Ascomycota</taxon>
        <taxon>Saccharomycotina</taxon>
        <taxon>Saccharomycetes</taxon>
        <taxon>Saccharomycodales</taxon>
        <taxon>Saccharomycodaceae</taxon>
        <taxon>Hanseniaspora</taxon>
    </lineage>
</organism>
<keyword evidence="5" id="KW-0539">Nucleus</keyword>
<evidence type="ECO:0000256" key="6">
    <source>
        <dbReference type="PROSITE-ProRule" id="PRU00094"/>
    </source>
</evidence>
<dbReference type="GO" id="GO:0000981">
    <property type="term" value="F:DNA-binding transcription factor activity, RNA polymerase II-specific"/>
    <property type="evidence" value="ECO:0007669"/>
    <property type="project" value="TreeGrafter"/>
</dbReference>
<keyword evidence="7" id="KW-0175">Coiled coil</keyword>
<dbReference type="SUPFAM" id="SSF57716">
    <property type="entry name" value="Glucocorticoid receptor-like (DNA-binding domain)"/>
    <property type="match status" value="1"/>
</dbReference>
<keyword evidence="4" id="KW-0862">Zinc</keyword>
<dbReference type="AlphaFoldDB" id="A0A1L0CJG8"/>
<dbReference type="PROSITE" id="PS00344">
    <property type="entry name" value="GATA_ZN_FINGER_1"/>
    <property type="match status" value="1"/>
</dbReference>
<name>A0A1L0CJG8_9ASCO</name>
<dbReference type="GO" id="GO:0045944">
    <property type="term" value="P:positive regulation of transcription by RNA polymerase II"/>
    <property type="evidence" value="ECO:0007669"/>
    <property type="project" value="TreeGrafter"/>
</dbReference>
<dbReference type="PROSITE" id="PS50114">
    <property type="entry name" value="GATA_ZN_FINGER_2"/>
    <property type="match status" value="1"/>
</dbReference>
<comment type="subcellular location">
    <subcellularLocation>
        <location evidence="1">Nucleus</location>
    </subcellularLocation>
</comment>
<evidence type="ECO:0000256" key="2">
    <source>
        <dbReference type="ARBA" id="ARBA00022723"/>
    </source>
</evidence>
<dbReference type="InterPro" id="IPR039355">
    <property type="entry name" value="Transcription_factor_GATA"/>
</dbReference>
<evidence type="ECO:0000313" key="11">
    <source>
        <dbReference type="Proteomes" id="UP000183365"/>
    </source>
</evidence>
<feature type="domain" description="GATA-type" evidence="9">
    <location>
        <begin position="76"/>
        <end position="129"/>
    </location>
</feature>
<dbReference type="InterPro" id="IPR000679">
    <property type="entry name" value="Znf_GATA"/>
</dbReference>
<dbReference type="Pfam" id="PF00320">
    <property type="entry name" value="GATA"/>
    <property type="match status" value="1"/>
</dbReference>
<feature type="compositionally biased region" description="Polar residues" evidence="8">
    <location>
        <begin position="157"/>
        <end position="166"/>
    </location>
</feature>
<dbReference type="GO" id="GO:0000122">
    <property type="term" value="P:negative regulation of transcription by RNA polymerase II"/>
    <property type="evidence" value="ECO:0007669"/>
    <property type="project" value="TreeGrafter"/>
</dbReference>
<gene>
    <name evidence="10" type="ORF">HGUI_01141</name>
</gene>
<dbReference type="PRINTS" id="PR00619">
    <property type="entry name" value="GATAZNFINGER"/>
</dbReference>
<dbReference type="FunFam" id="3.30.50.10:FF:000007">
    <property type="entry name" value="Nitrogen regulatory AreA, N-terminal"/>
    <property type="match status" value="1"/>
</dbReference>
<feature type="coiled-coil region" evidence="7">
    <location>
        <begin position="385"/>
        <end position="426"/>
    </location>
</feature>
<keyword evidence="3 6" id="KW-0863">Zinc-finger</keyword>
<evidence type="ECO:0000259" key="9">
    <source>
        <dbReference type="PROSITE" id="PS50114"/>
    </source>
</evidence>
<proteinExistence type="predicted"/>
<feature type="compositionally biased region" description="Basic and acidic residues" evidence="8">
    <location>
        <begin position="133"/>
        <end position="148"/>
    </location>
</feature>
<keyword evidence="2" id="KW-0479">Metal-binding</keyword>
<dbReference type="GO" id="GO:0008270">
    <property type="term" value="F:zinc ion binding"/>
    <property type="evidence" value="ECO:0007669"/>
    <property type="project" value="UniProtKB-KW"/>
</dbReference>
<dbReference type="EMBL" id="FQNF01000014">
    <property type="protein sequence ID" value="SGZ38941.1"/>
    <property type="molecule type" value="Genomic_DNA"/>
</dbReference>
<evidence type="ECO:0000256" key="5">
    <source>
        <dbReference type="ARBA" id="ARBA00023242"/>
    </source>
</evidence>
<dbReference type="PANTHER" id="PTHR10071:SF281">
    <property type="entry name" value="BOX A-BINDING FACTOR-RELATED"/>
    <property type="match status" value="1"/>
</dbReference>
<dbReference type="InterPro" id="IPR013088">
    <property type="entry name" value="Znf_NHR/GATA"/>
</dbReference>
<feature type="region of interest" description="Disordered" evidence="8">
    <location>
        <begin position="123"/>
        <end position="169"/>
    </location>
</feature>
<dbReference type="OrthoDB" id="515401at2759"/>
<dbReference type="PANTHER" id="PTHR10071">
    <property type="entry name" value="TRANSCRIPTION FACTOR GATA FAMILY MEMBER"/>
    <property type="match status" value="1"/>
</dbReference>
<feature type="region of interest" description="Disordered" evidence="8">
    <location>
        <begin position="1"/>
        <end position="22"/>
    </location>
</feature>
<dbReference type="GO" id="GO:0005634">
    <property type="term" value="C:nucleus"/>
    <property type="evidence" value="ECO:0007669"/>
    <property type="project" value="UniProtKB-SubCell"/>
</dbReference>
<evidence type="ECO:0000256" key="7">
    <source>
        <dbReference type="SAM" id="Coils"/>
    </source>
</evidence>
<accession>A0A1L0CJG8</accession>
<sequence length="427" mass="47896">MDSVNNISTVEHSNEKSPVNVPKNDIADLRFTMEQQFIKQLQLKSSKNEKQADGKKQPIQTLQIRQLHEQRKPISSEGDVTCSNCSTKKTPLWRRDENGYILCNACGLFFKLHGKPRPISLKTDIIRSRNRKTKAEKAKLKDNEEKPATKKRKSNKKSQSPIPQVTNSLLNNSKSNGLISAAAYLGSNSNSAGNGLIKIVPKSENDYLLQNQHINGSYQISANQGIVNKVKTGIAMYADRSSDQTSNVLLKPVLNNVNEDKNSINQKIISINNRPMRVTPRIGPIWSNNQQVPSPNAFKSPTMLAIDKLASVSRQVASPLLISNQENKYHLPPITNKDQKNANLEIGSPEPINKLPNLKNVLINEKDKTPIASISSILSSQHNVKDDKDDQIRTLTTENKELELKLDICKNKIMELERKIYDLENNI</sequence>
<evidence type="ECO:0000256" key="1">
    <source>
        <dbReference type="ARBA" id="ARBA00004123"/>
    </source>
</evidence>
<evidence type="ECO:0000313" key="10">
    <source>
        <dbReference type="EMBL" id="SGZ38941.1"/>
    </source>
</evidence>